<accession>A0A7W2AJL3</accession>
<reference evidence="3 4" key="1">
    <citation type="submission" date="2020-07" db="EMBL/GenBank/DDBJ databases">
        <authorList>
            <person name="Feng H."/>
        </authorList>
    </citation>
    <scope>NUCLEOTIDE SEQUENCE [LARGE SCALE GENOMIC DNA]</scope>
    <source>
        <strain evidence="4">s-11</strain>
    </source>
</reference>
<sequence length="346" mass="39153">MGILVRNHCGKNVELKTGSSLIAHLKERYKRTDSYAVNRYLEAEQVQLNEVFRAFGIEDIGKVQVRTVLQNDGMKPLFNAAIEDGLRMGFEKESNWQVLVADTVDATKMAQEWYFLDYDEDEVALREIGQGAPIPVGILKVGDQSIRLHKRGRGIEWTDEAKDMNIKLVSLFLMKVGKKLGRDYENTAIYRLLNGYFPDGSDSPPVIGVKTANNLTIGDLFYAAMYMEEELGYNVKRLVMNRKMASSIAELKNGDGNYLFIDNLKSGEWPSPLGAPIHITNLVPDNRIILVDTAFALIRYSYKEFGVEFERSAKTQLEGSYGTEISEFVPFEKNARLIITLDQQRA</sequence>
<evidence type="ECO:0000313" key="3">
    <source>
        <dbReference type="EMBL" id="MBA4543988.1"/>
    </source>
</evidence>
<dbReference type="EMBL" id="JACEIP010000025">
    <property type="protein sequence ID" value="MBA4543988.1"/>
    <property type="molecule type" value="Genomic_DNA"/>
</dbReference>
<dbReference type="InterPro" id="IPR024455">
    <property type="entry name" value="Phage_capsid"/>
</dbReference>
<dbReference type="NCBIfam" id="TIGR01554">
    <property type="entry name" value="major_cap_HK97"/>
    <property type="match status" value="1"/>
</dbReference>
<evidence type="ECO:0000259" key="2">
    <source>
        <dbReference type="Pfam" id="PF05065"/>
    </source>
</evidence>
<evidence type="ECO:0000313" key="4">
    <source>
        <dbReference type="Proteomes" id="UP000530514"/>
    </source>
</evidence>
<dbReference type="SUPFAM" id="SSF56563">
    <property type="entry name" value="Major capsid protein gp5"/>
    <property type="match status" value="1"/>
</dbReference>
<feature type="domain" description="Phage capsid-like C-terminal" evidence="2">
    <location>
        <begin position="212"/>
        <end position="295"/>
    </location>
</feature>
<dbReference type="Pfam" id="PF05065">
    <property type="entry name" value="Phage_capsid"/>
    <property type="match status" value="1"/>
</dbReference>
<comment type="subcellular location">
    <subcellularLocation>
        <location evidence="1">Virion</location>
    </subcellularLocation>
</comment>
<dbReference type="RefSeq" id="WP_033100800.1">
    <property type="nucleotide sequence ID" value="NZ_JACEIP010000025.1"/>
</dbReference>
<dbReference type="AlphaFoldDB" id="A0A7W2AJL3"/>
<gene>
    <name evidence="3" type="ORF">H1164_13950</name>
</gene>
<evidence type="ECO:0000256" key="1">
    <source>
        <dbReference type="ARBA" id="ARBA00004328"/>
    </source>
</evidence>
<name>A0A7W2AJL3_9BACL</name>
<proteinExistence type="predicted"/>
<comment type="caution">
    <text evidence="3">The sequence shown here is derived from an EMBL/GenBank/DDBJ whole genome shotgun (WGS) entry which is preliminary data.</text>
</comment>
<dbReference type="Proteomes" id="UP000530514">
    <property type="component" value="Unassembled WGS sequence"/>
</dbReference>
<dbReference type="OrthoDB" id="2961886at2"/>
<keyword evidence="4" id="KW-1185">Reference proteome</keyword>
<dbReference type="Gene3D" id="3.30.2320.10">
    <property type="entry name" value="hypothetical protein PF0899 domain"/>
    <property type="match status" value="1"/>
</dbReference>
<organism evidence="3 4">
    <name type="scientific">Thermoactinomyces daqus</name>
    <dbReference type="NCBI Taxonomy" id="1329516"/>
    <lineage>
        <taxon>Bacteria</taxon>
        <taxon>Bacillati</taxon>
        <taxon>Bacillota</taxon>
        <taxon>Bacilli</taxon>
        <taxon>Bacillales</taxon>
        <taxon>Thermoactinomycetaceae</taxon>
        <taxon>Thermoactinomyces</taxon>
    </lineage>
</organism>
<dbReference type="InterPro" id="IPR054612">
    <property type="entry name" value="Phage_capsid-like_C"/>
</dbReference>
<protein>
    <submittedName>
        <fullName evidence="3">Phage major capsid protein</fullName>
    </submittedName>
</protein>